<evidence type="ECO:0000313" key="1">
    <source>
        <dbReference type="EMBL" id="KHF40515.1"/>
    </source>
</evidence>
<dbReference type="EMBL" id="JRJU01000009">
    <property type="protein sequence ID" value="KHF40515.1"/>
    <property type="molecule type" value="Genomic_DNA"/>
</dbReference>
<dbReference type="AlphaFoldDB" id="A0A0B0IGT3"/>
<dbReference type="Proteomes" id="UP000030832">
    <property type="component" value="Unassembled WGS sequence"/>
</dbReference>
<protein>
    <submittedName>
        <fullName evidence="1">Uncharacterized protein</fullName>
    </submittedName>
</protein>
<keyword evidence="2" id="KW-1185">Reference proteome</keyword>
<comment type="caution">
    <text evidence="1">The sequence shown here is derived from an EMBL/GenBank/DDBJ whole genome shotgun (WGS) entry which is preliminary data.</text>
</comment>
<dbReference type="STRING" id="333138.LQ50_09665"/>
<reference evidence="1 2" key="1">
    <citation type="submission" date="2014-09" db="EMBL/GenBank/DDBJ databases">
        <title>Genome sequencing and annotation of Bacillus Okhensis strain Kh10-101T.</title>
        <authorList>
            <person name="Prakash J.S."/>
        </authorList>
    </citation>
    <scope>NUCLEOTIDE SEQUENCE [LARGE SCALE GENOMIC DNA]</scope>
    <source>
        <strain evidence="2">Kh10-101T</strain>
    </source>
</reference>
<organism evidence="1 2">
    <name type="scientific">Halalkalibacter okhensis</name>
    <dbReference type="NCBI Taxonomy" id="333138"/>
    <lineage>
        <taxon>Bacteria</taxon>
        <taxon>Bacillati</taxon>
        <taxon>Bacillota</taxon>
        <taxon>Bacilli</taxon>
        <taxon>Bacillales</taxon>
        <taxon>Bacillaceae</taxon>
        <taxon>Halalkalibacter</taxon>
    </lineage>
</organism>
<evidence type="ECO:0000313" key="2">
    <source>
        <dbReference type="Proteomes" id="UP000030832"/>
    </source>
</evidence>
<gene>
    <name evidence="1" type="ORF">LQ50_09665</name>
</gene>
<sequence>MYFCCYYLLFWLEGSTISTVNFFVDVLNKEVESIEVRELNRNQIVEVTEKIEIENLMKQFSNITLKKNYELSVVNADEVYIIYLKGPHIEFSMYSDGTARIANEENLVTDSNLGIFHSLFD</sequence>
<dbReference type="eggNOG" id="ENOG5030ERE">
    <property type="taxonomic scope" value="Bacteria"/>
</dbReference>
<accession>A0A0B0IGT3</accession>
<name>A0A0B0IGT3_9BACI</name>
<proteinExistence type="predicted"/>